<protein>
    <recommendedName>
        <fullName evidence="5">PilZ domain-containing protein</fullName>
    </recommendedName>
</protein>
<accession>A0A6B3TM90</accession>
<dbReference type="Proteomes" id="UP000481621">
    <property type="component" value="Unassembled WGS sequence"/>
</dbReference>
<dbReference type="Pfam" id="PF07238">
    <property type="entry name" value="PilZ"/>
    <property type="match status" value="1"/>
</dbReference>
<dbReference type="SUPFAM" id="SSF141371">
    <property type="entry name" value="PilZ domain-like"/>
    <property type="match status" value="1"/>
</dbReference>
<evidence type="ECO:0008006" key="5">
    <source>
        <dbReference type="Google" id="ProtNLM"/>
    </source>
</evidence>
<feature type="domain" description="Type III secretion system flagellar brake protein YcgR PilZN" evidence="2">
    <location>
        <begin position="2"/>
        <end position="76"/>
    </location>
</feature>
<dbReference type="GO" id="GO:0035438">
    <property type="term" value="F:cyclic-di-GMP binding"/>
    <property type="evidence" value="ECO:0007669"/>
    <property type="project" value="InterPro"/>
</dbReference>
<keyword evidence="4" id="KW-1185">Reference proteome</keyword>
<evidence type="ECO:0000313" key="4">
    <source>
        <dbReference type="Proteomes" id="UP000481621"/>
    </source>
</evidence>
<evidence type="ECO:0000259" key="2">
    <source>
        <dbReference type="Pfam" id="PF12945"/>
    </source>
</evidence>
<gene>
    <name evidence="3" type="ORF">G4Z05_04015</name>
</gene>
<organism evidence="3 4">
    <name type="scientific">Neobacillus thermocopriae</name>
    <dbReference type="NCBI Taxonomy" id="1215031"/>
    <lineage>
        <taxon>Bacteria</taxon>
        <taxon>Bacillati</taxon>
        <taxon>Bacillota</taxon>
        <taxon>Bacilli</taxon>
        <taxon>Bacillales</taxon>
        <taxon>Bacillaceae</taxon>
        <taxon>Neobacillus</taxon>
    </lineage>
</organism>
<dbReference type="AlphaFoldDB" id="A0A6B3TM90"/>
<proteinExistence type="predicted"/>
<reference evidence="3" key="1">
    <citation type="submission" date="2020-02" db="EMBL/GenBank/DDBJ databases">
        <title>Bacillus sedimentmangrovi sp. nov., isolated from sediment of the mangrove ecosystem.</title>
        <authorList>
            <person name="Liu G."/>
        </authorList>
    </citation>
    <scope>NUCLEOTIDE SEQUENCE [LARGE SCALE GENOMIC DNA]</scope>
    <source>
        <strain evidence="3">SgZ-7</strain>
    </source>
</reference>
<evidence type="ECO:0000313" key="3">
    <source>
        <dbReference type="EMBL" id="NEX78055.1"/>
    </source>
</evidence>
<dbReference type="Gene3D" id="2.40.10.220">
    <property type="entry name" value="predicted glycosyltransferase like domains"/>
    <property type="match status" value="1"/>
</dbReference>
<dbReference type="EMBL" id="JAAIUV010000004">
    <property type="protein sequence ID" value="NEX78055.1"/>
    <property type="molecule type" value="Genomic_DNA"/>
</dbReference>
<name>A0A6B3TM90_9BACI</name>
<sequence>MIELKNVNKTCKSIVAEIEENEILIVFPMLRTIMGHISEGDKLEISYLINENKYKFDSHVIGRKNGTVPLLRITKPIENEIVRVQRRDNFRVKANLDLIVNDTTVTTLDISGGGLRFTCKTDLELQEGSEMTGTLIVPTSHNNDSTPINFVGQVKRIQMNKDESLKNVAVQFTKLNQKDQMKIIQFCNYKLRQIRLK</sequence>
<dbReference type="InterPro" id="IPR009875">
    <property type="entry name" value="PilZ_domain"/>
</dbReference>
<feature type="domain" description="PilZ" evidence="1">
    <location>
        <begin position="85"/>
        <end position="187"/>
    </location>
</feature>
<comment type="caution">
    <text evidence="3">The sequence shown here is derived from an EMBL/GenBank/DDBJ whole genome shotgun (WGS) entry which is preliminary data.</text>
</comment>
<evidence type="ECO:0000259" key="1">
    <source>
        <dbReference type="Pfam" id="PF07238"/>
    </source>
</evidence>
<dbReference type="Pfam" id="PF12945">
    <property type="entry name" value="PilZNR"/>
    <property type="match status" value="1"/>
</dbReference>
<dbReference type="InterPro" id="IPR009926">
    <property type="entry name" value="T3SS_YcgR_PilZN"/>
</dbReference>